<gene>
    <name evidence="8" type="ORF">G6045_32570</name>
</gene>
<feature type="region of interest" description="Disordered" evidence="6">
    <location>
        <begin position="1"/>
        <end position="24"/>
    </location>
</feature>
<evidence type="ECO:0000259" key="7">
    <source>
        <dbReference type="Pfam" id="PF00962"/>
    </source>
</evidence>
<dbReference type="GO" id="GO:0019239">
    <property type="term" value="F:deaminase activity"/>
    <property type="evidence" value="ECO:0007669"/>
    <property type="project" value="InterPro"/>
</dbReference>
<proteinExistence type="inferred from homology"/>
<dbReference type="EMBL" id="JAAKZW010000210">
    <property type="protein sequence ID" value="NGO80356.1"/>
    <property type="molecule type" value="Genomic_DNA"/>
</dbReference>
<dbReference type="SUPFAM" id="SSF51556">
    <property type="entry name" value="Metallo-dependent hydrolases"/>
    <property type="match status" value="1"/>
</dbReference>
<dbReference type="PANTHER" id="PTHR43114">
    <property type="entry name" value="ADENINE DEAMINASE"/>
    <property type="match status" value="1"/>
</dbReference>
<keyword evidence="4 8" id="KW-0378">Hydrolase</keyword>
<dbReference type="NCBIfam" id="NF006854">
    <property type="entry name" value="PRK09358.3-1"/>
    <property type="match status" value="1"/>
</dbReference>
<keyword evidence="3" id="KW-0479">Metal-binding</keyword>
<dbReference type="GO" id="GO:0046872">
    <property type="term" value="F:metal ion binding"/>
    <property type="evidence" value="ECO:0007669"/>
    <property type="project" value="UniProtKB-KW"/>
</dbReference>
<keyword evidence="5" id="KW-0862">Zinc</keyword>
<dbReference type="InterPro" id="IPR006330">
    <property type="entry name" value="Ado/ade_deaminase"/>
</dbReference>
<dbReference type="NCBIfam" id="TIGR01430">
    <property type="entry name" value="aden_deam"/>
    <property type="match status" value="1"/>
</dbReference>
<keyword evidence="9" id="KW-1185">Reference proteome</keyword>
<evidence type="ECO:0000313" key="9">
    <source>
        <dbReference type="Proteomes" id="UP000481109"/>
    </source>
</evidence>
<comment type="similarity">
    <text evidence="2">Belongs to the metallo-dependent hydrolases superfamily. Adenosine and AMP deaminases family.</text>
</comment>
<dbReference type="EC" id="3.5.4.4" evidence="8"/>
<dbReference type="Gene3D" id="3.20.20.140">
    <property type="entry name" value="Metal-dependent hydrolases"/>
    <property type="match status" value="1"/>
</dbReference>
<evidence type="ECO:0000313" key="8">
    <source>
        <dbReference type="EMBL" id="NGO80356.1"/>
    </source>
</evidence>
<sequence>MIPTRNPQNPADRVATTPQPHRIAPHPEDAVTVTDLTPFIAGLPKAELHVHHVGSASPRIVADLAARHPDSKVPTDPEALADFFTFTDFAHFIEVYLAVVDLVRTPEDVRLLTFEVARDMARQNIRYAELTVTPYSSVRRGIDERAFMEAIEDARKAAESEFGTILRWCFDIPGEAGLESAEVTARLATDDALRPEGLVSFGLGGPEIGVPRPQFKPYFDRALAAGLHSVPHAGETTGPGTIWDALNELGAERIGHGTSSTQDPDLLKHLAEHRIPLEVCPTSNIATRAVTTLDEHPIKEMAEAGVLVTINSDDPPMFGTDLNSEYAVAARLLALDERGVAALAKNAVEASFLDPKGKHRITTEIDTYTERWLAP</sequence>
<reference evidence="8 9" key="1">
    <citation type="submission" date="2020-02" db="EMBL/GenBank/DDBJ databases">
        <title>Whole-genome analyses of novel actinobacteria.</title>
        <authorList>
            <person name="Sahin N."/>
            <person name="Tokatli A."/>
        </authorList>
    </citation>
    <scope>NUCLEOTIDE SEQUENCE [LARGE SCALE GENOMIC DNA]</scope>
    <source>
        <strain evidence="8 9">YC504</strain>
    </source>
</reference>
<dbReference type="AlphaFoldDB" id="A0A6G4XRY4"/>
<feature type="domain" description="Adenosine deaminase" evidence="7">
    <location>
        <begin position="44"/>
        <end position="367"/>
    </location>
</feature>
<evidence type="ECO:0000256" key="5">
    <source>
        <dbReference type="ARBA" id="ARBA00022833"/>
    </source>
</evidence>
<name>A0A6G4XRY4_9ACTN</name>
<comment type="cofactor">
    <cofactor evidence="1">
        <name>Zn(2+)</name>
        <dbReference type="ChEBI" id="CHEBI:29105"/>
    </cofactor>
</comment>
<dbReference type="InterPro" id="IPR001365">
    <property type="entry name" value="A_deaminase_dom"/>
</dbReference>
<organism evidence="8 9">
    <name type="scientific">Streptomyces mesophilus</name>
    <dbReference type="NCBI Taxonomy" id="1775132"/>
    <lineage>
        <taxon>Bacteria</taxon>
        <taxon>Bacillati</taxon>
        <taxon>Actinomycetota</taxon>
        <taxon>Actinomycetes</taxon>
        <taxon>Kitasatosporales</taxon>
        <taxon>Streptomycetaceae</taxon>
        <taxon>Streptomyces</taxon>
    </lineage>
</organism>
<protein>
    <submittedName>
        <fullName evidence="8">Adenosine deaminase</fullName>
        <ecNumber evidence="8">3.5.4.4</ecNumber>
    </submittedName>
</protein>
<dbReference type="GO" id="GO:0016814">
    <property type="term" value="F:hydrolase activity, acting on carbon-nitrogen (but not peptide) bonds, in cyclic amidines"/>
    <property type="evidence" value="ECO:0007669"/>
    <property type="project" value="UniProtKB-ARBA"/>
</dbReference>
<evidence type="ECO:0000256" key="1">
    <source>
        <dbReference type="ARBA" id="ARBA00001947"/>
    </source>
</evidence>
<evidence type="ECO:0000256" key="4">
    <source>
        <dbReference type="ARBA" id="ARBA00022801"/>
    </source>
</evidence>
<dbReference type="Pfam" id="PF00962">
    <property type="entry name" value="A_deaminase"/>
    <property type="match status" value="1"/>
</dbReference>
<accession>A0A6G4XRY4</accession>
<evidence type="ECO:0000256" key="3">
    <source>
        <dbReference type="ARBA" id="ARBA00022723"/>
    </source>
</evidence>
<dbReference type="InterPro" id="IPR032466">
    <property type="entry name" value="Metal_Hydrolase"/>
</dbReference>
<dbReference type="Proteomes" id="UP000481109">
    <property type="component" value="Unassembled WGS sequence"/>
</dbReference>
<dbReference type="PANTHER" id="PTHR43114:SF6">
    <property type="entry name" value="ADENINE DEAMINASE"/>
    <property type="match status" value="1"/>
</dbReference>
<evidence type="ECO:0000256" key="2">
    <source>
        <dbReference type="ARBA" id="ARBA00006676"/>
    </source>
</evidence>
<evidence type="ECO:0000256" key="6">
    <source>
        <dbReference type="SAM" id="MobiDB-lite"/>
    </source>
</evidence>
<comment type="caution">
    <text evidence="8">The sequence shown here is derived from an EMBL/GenBank/DDBJ whole genome shotgun (WGS) entry which is preliminary data.</text>
</comment>